<name>A0A934WTB8_9FIRM</name>
<evidence type="ECO:0000313" key="2">
    <source>
        <dbReference type="Proteomes" id="UP000633365"/>
    </source>
</evidence>
<evidence type="ECO:0000313" key="1">
    <source>
        <dbReference type="EMBL" id="MBK6089570.1"/>
    </source>
</evidence>
<protein>
    <submittedName>
        <fullName evidence="1">Uncharacterized protein</fullName>
    </submittedName>
</protein>
<reference evidence="1" key="1">
    <citation type="submission" date="2021-01" db="EMBL/GenBank/DDBJ databases">
        <title>Genome public.</title>
        <authorList>
            <person name="Liu C."/>
            <person name="Sun Q."/>
        </authorList>
    </citation>
    <scope>NUCLEOTIDE SEQUENCE</scope>
    <source>
        <strain evidence="1">M6</strain>
    </source>
</reference>
<dbReference type="EMBL" id="JAEQMG010000143">
    <property type="protein sequence ID" value="MBK6089570.1"/>
    <property type="molecule type" value="Genomic_DNA"/>
</dbReference>
<keyword evidence="2" id="KW-1185">Reference proteome</keyword>
<sequence length="85" mass="9647">MLLEVLRECKQPEFPPEPVPTRVAAKVLGVEQSTVINRMESGELDIGLVFRSKPTKRGQASRRSTYISPKKLYELTGFVWKGDKQ</sequence>
<dbReference type="Proteomes" id="UP000633365">
    <property type="component" value="Unassembled WGS sequence"/>
</dbReference>
<comment type="caution">
    <text evidence="1">The sequence shown here is derived from an EMBL/GenBank/DDBJ whole genome shotgun (WGS) entry which is preliminary data.</text>
</comment>
<dbReference type="AlphaFoldDB" id="A0A934WTB8"/>
<gene>
    <name evidence="1" type="ORF">JKK62_13125</name>
</gene>
<proteinExistence type="predicted"/>
<organism evidence="1 2">
    <name type="scientific">Ruminococcus difficilis</name>
    <dbReference type="NCBI Taxonomy" id="2763069"/>
    <lineage>
        <taxon>Bacteria</taxon>
        <taxon>Bacillati</taxon>
        <taxon>Bacillota</taxon>
        <taxon>Clostridia</taxon>
        <taxon>Eubacteriales</taxon>
        <taxon>Oscillospiraceae</taxon>
        <taxon>Ruminococcus</taxon>
    </lineage>
</organism>
<accession>A0A934WTB8</accession>